<dbReference type="GO" id="GO:0035556">
    <property type="term" value="P:intracellular signal transduction"/>
    <property type="evidence" value="ECO:0007669"/>
    <property type="project" value="TreeGrafter"/>
</dbReference>
<keyword evidence="14" id="KW-0832">Ubl conjugation</keyword>
<dbReference type="InterPro" id="IPR017441">
    <property type="entry name" value="Protein_kinase_ATP_BS"/>
</dbReference>
<evidence type="ECO:0000256" key="1">
    <source>
        <dbReference type="ARBA" id="ARBA00001946"/>
    </source>
</evidence>
<accession>A0A851NI89</accession>
<keyword evidence="11" id="KW-0221">Differentiation</keyword>
<dbReference type="Pfam" id="PF00069">
    <property type="entry name" value="Pkinase"/>
    <property type="match status" value="1"/>
</dbReference>
<comment type="cofactor">
    <cofactor evidence="1">
        <name>Mg(2+)</name>
        <dbReference type="ChEBI" id="CHEBI:18420"/>
    </cofactor>
</comment>
<feature type="non-terminal residue" evidence="22">
    <location>
        <position position="1"/>
    </location>
</feature>
<gene>
    <name evidence="22" type="primary">Tssk6_1</name>
    <name evidence="22" type="ORF">PENPIL_R11919</name>
</gene>
<comment type="catalytic activity">
    <reaction evidence="17">
        <text>L-seryl-[protein] + ATP = O-phospho-L-seryl-[protein] + ADP + H(+)</text>
        <dbReference type="Rhea" id="RHEA:17989"/>
        <dbReference type="Rhea" id="RHEA-COMP:9863"/>
        <dbReference type="Rhea" id="RHEA-COMP:11604"/>
        <dbReference type="ChEBI" id="CHEBI:15378"/>
        <dbReference type="ChEBI" id="CHEBI:29999"/>
        <dbReference type="ChEBI" id="CHEBI:30616"/>
        <dbReference type="ChEBI" id="CHEBI:83421"/>
        <dbReference type="ChEBI" id="CHEBI:456216"/>
        <dbReference type="EC" id="2.7.11.1"/>
    </reaction>
</comment>
<keyword evidence="8" id="KW-0479">Metal-binding</keyword>
<evidence type="ECO:0000256" key="4">
    <source>
        <dbReference type="ARBA" id="ARBA00022473"/>
    </source>
</evidence>
<dbReference type="PANTHER" id="PTHR24346:SF102">
    <property type="entry name" value="TESTIS-SPECIFIC SERINE_THREONINE-PROTEIN KINASE 1"/>
    <property type="match status" value="1"/>
</dbReference>
<dbReference type="OrthoDB" id="9109935at2759"/>
<dbReference type="GO" id="GO:0050321">
    <property type="term" value="F:tau-protein kinase activity"/>
    <property type="evidence" value="ECO:0007669"/>
    <property type="project" value="TreeGrafter"/>
</dbReference>
<keyword evidence="15" id="KW-0744">Spermatogenesis</keyword>
<dbReference type="InterPro" id="IPR011009">
    <property type="entry name" value="Kinase-like_dom_sf"/>
</dbReference>
<dbReference type="PROSITE" id="PS00108">
    <property type="entry name" value="PROTEIN_KINASE_ST"/>
    <property type="match status" value="1"/>
</dbReference>
<keyword evidence="20" id="KW-0472">Membrane</keyword>
<keyword evidence="4" id="KW-0217">Developmental protein</keyword>
<keyword evidence="23" id="KW-1185">Reference proteome</keyword>
<dbReference type="PANTHER" id="PTHR24346">
    <property type="entry name" value="MAP/MICROTUBULE AFFINITY-REGULATING KINASE"/>
    <property type="match status" value="1"/>
</dbReference>
<evidence type="ECO:0000256" key="17">
    <source>
        <dbReference type="ARBA" id="ARBA00048679"/>
    </source>
</evidence>
<dbReference type="Gene3D" id="1.10.510.10">
    <property type="entry name" value="Transferase(Phosphotransferase) domain 1"/>
    <property type="match status" value="1"/>
</dbReference>
<dbReference type="InterPro" id="IPR008271">
    <property type="entry name" value="Ser/Thr_kinase_AS"/>
</dbReference>
<dbReference type="FunFam" id="1.10.510.10:FF:000571">
    <property type="entry name" value="Maternal embryonic leucine zipper kinase"/>
    <property type="match status" value="1"/>
</dbReference>
<evidence type="ECO:0000256" key="11">
    <source>
        <dbReference type="ARBA" id="ARBA00022782"/>
    </source>
</evidence>
<evidence type="ECO:0000256" key="6">
    <source>
        <dbReference type="ARBA" id="ARBA00022553"/>
    </source>
</evidence>
<dbReference type="EMBL" id="WBMW01002013">
    <property type="protein sequence ID" value="NXC42001.1"/>
    <property type="molecule type" value="Genomic_DNA"/>
</dbReference>
<comment type="similarity">
    <text evidence="2">Belongs to the protein kinase superfamily. CAMK Ser/Thr protein kinase family.</text>
</comment>
<evidence type="ECO:0000256" key="19">
    <source>
        <dbReference type="RuleBase" id="RU000304"/>
    </source>
</evidence>
<dbReference type="GO" id="GO:0030154">
    <property type="term" value="P:cell differentiation"/>
    <property type="evidence" value="ECO:0007669"/>
    <property type="project" value="UniProtKB-KW"/>
</dbReference>
<evidence type="ECO:0000256" key="15">
    <source>
        <dbReference type="ARBA" id="ARBA00022871"/>
    </source>
</evidence>
<keyword evidence="9 18" id="KW-0547">Nucleotide-binding</keyword>
<evidence type="ECO:0000313" key="23">
    <source>
        <dbReference type="Proteomes" id="UP000613066"/>
    </source>
</evidence>
<dbReference type="AlphaFoldDB" id="A0A851NI89"/>
<evidence type="ECO:0000256" key="16">
    <source>
        <dbReference type="ARBA" id="ARBA00047899"/>
    </source>
</evidence>
<evidence type="ECO:0000256" key="7">
    <source>
        <dbReference type="ARBA" id="ARBA00022679"/>
    </source>
</evidence>
<evidence type="ECO:0000256" key="12">
    <source>
        <dbReference type="ARBA" id="ARBA00022840"/>
    </source>
</evidence>
<keyword evidence="20" id="KW-0812">Transmembrane</keyword>
<organism evidence="22 23">
    <name type="scientific">Penelope pileata</name>
    <dbReference type="NCBI Taxonomy" id="1118817"/>
    <lineage>
        <taxon>Eukaryota</taxon>
        <taxon>Metazoa</taxon>
        <taxon>Chordata</taxon>
        <taxon>Craniata</taxon>
        <taxon>Vertebrata</taxon>
        <taxon>Euteleostomi</taxon>
        <taxon>Archelosauria</taxon>
        <taxon>Archosauria</taxon>
        <taxon>Dinosauria</taxon>
        <taxon>Saurischia</taxon>
        <taxon>Theropoda</taxon>
        <taxon>Coelurosauria</taxon>
        <taxon>Aves</taxon>
        <taxon>Neognathae</taxon>
        <taxon>Galloanserae</taxon>
        <taxon>Galliformes</taxon>
        <taxon>Cracidae</taxon>
        <taxon>Penelope</taxon>
    </lineage>
</organism>
<dbReference type="InterPro" id="IPR000719">
    <property type="entry name" value="Prot_kinase_dom"/>
</dbReference>
<dbReference type="GO" id="GO:0007283">
    <property type="term" value="P:spermatogenesis"/>
    <property type="evidence" value="ECO:0007669"/>
    <property type="project" value="UniProtKB-KW"/>
</dbReference>
<keyword evidence="13" id="KW-0460">Magnesium</keyword>
<dbReference type="GO" id="GO:0000226">
    <property type="term" value="P:microtubule cytoskeleton organization"/>
    <property type="evidence" value="ECO:0007669"/>
    <property type="project" value="TreeGrafter"/>
</dbReference>
<keyword evidence="6" id="KW-0597">Phosphoprotein</keyword>
<evidence type="ECO:0000256" key="5">
    <source>
        <dbReference type="ARBA" id="ARBA00022527"/>
    </source>
</evidence>
<dbReference type="SMART" id="SM00220">
    <property type="entry name" value="S_TKc"/>
    <property type="match status" value="1"/>
</dbReference>
<evidence type="ECO:0000256" key="20">
    <source>
        <dbReference type="SAM" id="Phobius"/>
    </source>
</evidence>
<comment type="caution">
    <text evidence="22">The sequence shown here is derived from an EMBL/GenBank/DDBJ whole genome shotgun (WGS) entry which is preliminary data.</text>
</comment>
<dbReference type="SUPFAM" id="SSF56112">
    <property type="entry name" value="Protein kinase-like (PK-like)"/>
    <property type="match status" value="1"/>
</dbReference>
<evidence type="ECO:0000256" key="9">
    <source>
        <dbReference type="ARBA" id="ARBA00022741"/>
    </source>
</evidence>
<dbReference type="PIRSF" id="PIRSF000654">
    <property type="entry name" value="Integrin-linked_kinase"/>
    <property type="match status" value="1"/>
</dbReference>
<evidence type="ECO:0000256" key="2">
    <source>
        <dbReference type="ARBA" id="ARBA00006692"/>
    </source>
</evidence>
<dbReference type="GO" id="GO:0005524">
    <property type="term" value="F:ATP binding"/>
    <property type="evidence" value="ECO:0007669"/>
    <property type="project" value="UniProtKB-UniRule"/>
</dbReference>
<keyword evidence="7" id="KW-0808">Transferase</keyword>
<dbReference type="PROSITE" id="PS00107">
    <property type="entry name" value="PROTEIN_KINASE_ATP"/>
    <property type="match status" value="1"/>
</dbReference>
<keyword evidence="12 18" id="KW-0067">ATP-binding</keyword>
<name>A0A851NI89_9GALL</name>
<evidence type="ECO:0000256" key="8">
    <source>
        <dbReference type="ARBA" id="ARBA00022723"/>
    </source>
</evidence>
<dbReference type="GO" id="GO:0005737">
    <property type="term" value="C:cytoplasm"/>
    <property type="evidence" value="ECO:0007669"/>
    <property type="project" value="TreeGrafter"/>
</dbReference>
<feature type="domain" description="Protein kinase" evidence="21">
    <location>
        <begin position="11"/>
        <end position="266"/>
    </location>
</feature>
<keyword evidence="5 19" id="KW-0723">Serine/threonine-protein kinase</keyword>
<feature type="non-terminal residue" evidence="22">
    <location>
        <position position="268"/>
    </location>
</feature>
<evidence type="ECO:0000259" key="21">
    <source>
        <dbReference type="PROSITE" id="PS50011"/>
    </source>
</evidence>
<evidence type="ECO:0000256" key="18">
    <source>
        <dbReference type="PROSITE-ProRule" id="PRU10141"/>
    </source>
</evidence>
<protein>
    <recommendedName>
        <fullName evidence="3">non-specific serine/threonine protein kinase</fullName>
        <ecNumber evidence="3">2.7.11.1</ecNumber>
    </recommendedName>
</protein>
<reference evidence="22" key="1">
    <citation type="submission" date="2019-09" db="EMBL/GenBank/DDBJ databases">
        <title>Bird 10,000 Genomes (B10K) Project - Family phase.</title>
        <authorList>
            <person name="Zhang G."/>
        </authorList>
    </citation>
    <scope>NUCLEOTIDE SEQUENCE</scope>
    <source>
        <strain evidence="22">B10K-DU-001-08</strain>
        <tissue evidence="22">Muscle</tissue>
    </source>
</reference>
<keyword evidence="10 22" id="KW-0418">Kinase</keyword>
<sequence length="268" mass="29540">AEEKVLRKLGFVLGRTLGVGGFSKVKAATSTKYKVPLAIKVIDQRWAPSNFMEKFLPRELSILHKLDHPNIMRTLEIIGLSNGMVYIVMEALATDLEQQLLTQGKLPCVPNARDIFVQIVGGVHYLHDCNLVHRDLKCENILLSADSCHARITDFGLGKEISSDLDPSNICGTVSYARPEMQFGIPHNTKKSDIWSLGVVLFAMVTGYLPFGSCLCNMIQEQKKGVLHLKAVSLLPEPCQALIAQLLQFGPASRPSMEQVASNGWLKG</sequence>
<evidence type="ECO:0000256" key="14">
    <source>
        <dbReference type="ARBA" id="ARBA00022843"/>
    </source>
</evidence>
<dbReference type="GO" id="GO:0000287">
    <property type="term" value="F:magnesium ion binding"/>
    <property type="evidence" value="ECO:0007669"/>
    <property type="project" value="UniProtKB-ARBA"/>
</dbReference>
<evidence type="ECO:0000256" key="10">
    <source>
        <dbReference type="ARBA" id="ARBA00022777"/>
    </source>
</evidence>
<dbReference type="Proteomes" id="UP000613066">
    <property type="component" value="Unassembled WGS sequence"/>
</dbReference>
<evidence type="ECO:0000256" key="3">
    <source>
        <dbReference type="ARBA" id="ARBA00012513"/>
    </source>
</evidence>
<dbReference type="EC" id="2.7.11.1" evidence="3"/>
<dbReference type="PROSITE" id="PS50011">
    <property type="entry name" value="PROTEIN_KINASE_DOM"/>
    <property type="match status" value="1"/>
</dbReference>
<proteinExistence type="inferred from homology"/>
<feature type="transmembrane region" description="Helical" evidence="20">
    <location>
        <begin position="194"/>
        <end position="219"/>
    </location>
</feature>
<feature type="binding site" evidence="18">
    <location>
        <position position="40"/>
    </location>
    <ligand>
        <name>ATP</name>
        <dbReference type="ChEBI" id="CHEBI:30616"/>
    </ligand>
</feature>
<comment type="catalytic activity">
    <reaction evidence="16">
        <text>L-threonyl-[protein] + ATP = O-phospho-L-threonyl-[protein] + ADP + H(+)</text>
        <dbReference type="Rhea" id="RHEA:46608"/>
        <dbReference type="Rhea" id="RHEA-COMP:11060"/>
        <dbReference type="Rhea" id="RHEA-COMP:11605"/>
        <dbReference type="ChEBI" id="CHEBI:15378"/>
        <dbReference type="ChEBI" id="CHEBI:30013"/>
        <dbReference type="ChEBI" id="CHEBI:30616"/>
        <dbReference type="ChEBI" id="CHEBI:61977"/>
        <dbReference type="ChEBI" id="CHEBI:456216"/>
        <dbReference type="EC" id="2.7.11.1"/>
    </reaction>
</comment>
<keyword evidence="20" id="KW-1133">Transmembrane helix</keyword>
<evidence type="ECO:0000313" key="22">
    <source>
        <dbReference type="EMBL" id="NXC42001.1"/>
    </source>
</evidence>
<evidence type="ECO:0000256" key="13">
    <source>
        <dbReference type="ARBA" id="ARBA00022842"/>
    </source>
</evidence>